<gene>
    <name evidence="1" type="ORF">HNY73_022837</name>
</gene>
<dbReference type="Proteomes" id="UP000807504">
    <property type="component" value="Unassembled WGS sequence"/>
</dbReference>
<dbReference type="AlphaFoldDB" id="A0A8T0E4I3"/>
<proteinExistence type="predicted"/>
<accession>A0A8T0E4I3</accession>
<reference evidence="1" key="1">
    <citation type="journal article" date="2020" name="bioRxiv">
        <title>Chromosome-level reference genome of the European wasp spider Argiope bruennichi: a resource for studies on range expansion and evolutionary adaptation.</title>
        <authorList>
            <person name="Sheffer M.M."/>
            <person name="Hoppe A."/>
            <person name="Krehenwinkel H."/>
            <person name="Uhl G."/>
            <person name="Kuss A.W."/>
            <person name="Jensen L."/>
            <person name="Jensen C."/>
            <person name="Gillespie R.G."/>
            <person name="Hoff K.J."/>
            <person name="Prost S."/>
        </authorList>
    </citation>
    <scope>NUCLEOTIDE SEQUENCE</scope>
</reference>
<sequence>MQHLLTTCSCNKCVGYPSHHLHPLRRETLYDVIFVVINSSFHAFFLRCHHSSGRYLYIISGGLPGLTTVGN</sequence>
<evidence type="ECO:0000313" key="2">
    <source>
        <dbReference type="Proteomes" id="UP000807504"/>
    </source>
</evidence>
<name>A0A8T0E4I3_ARGBR</name>
<reference evidence="1" key="2">
    <citation type="submission" date="2020-06" db="EMBL/GenBank/DDBJ databases">
        <authorList>
            <person name="Sheffer M."/>
        </authorList>
    </citation>
    <scope>NUCLEOTIDE SEQUENCE</scope>
</reference>
<keyword evidence="2" id="KW-1185">Reference proteome</keyword>
<evidence type="ECO:0000313" key="1">
    <source>
        <dbReference type="EMBL" id="KAF8764791.1"/>
    </source>
</evidence>
<protein>
    <submittedName>
        <fullName evidence="1">Uncharacterized protein</fullName>
    </submittedName>
</protein>
<dbReference type="EMBL" id="JABXBU010002231">
    <property type="protein sequence ID" value="KAF8764791.1"/>
    <property type="molecule type" value="Genomic_DNA"/>
</dbReference>
<comment type="caution">
    <text evidence="1">The sequence shown here is derived from an EMBL/GenBank/DDBJ whole genome shotgun (WGS) entry which is preliminary data.</text>
</comment>
<organism evidence="1 2">
    <name type="scientific">Argiope bruennichi</name>
    <name type="common">Wasp spider</name>
    <name type="synonym">Aranea bruennichi</name>
    <dbReference type="NCBI Taxonomy" id="94029"/>
    <lineage>
        <taxon>Eukaryota</taxon>
        <taxon>Metazoa</taxon>
        <taxon>Ecdysozoa</taxon>
        <taxon>Arthropoda</taxon>
        <taxon>Chelicerata</taxon>
        <taxon>Arachnida</taxon>
        <taxon>Araneae</taxon>
        <taxon>Araneomorphae</taxon>
        <taxon>Entelegynae</taxon>
        <taxon>Araneoidea</taxon>
        <taxon>Araneidae</taxon>
        <taxon>Argiope</taxon>
    </lineage>
</organism>